<dbReference type="Gene3D" id="2.102.10.10">
    <property type="entry name" value="Rieske [2Fe-2S] iron-sulphur domain"/>
    <property type="match status" value="1"/>
</dbReference>
<dbReference type="PANTHER" id="PTHR21496">
    <property type="entry name" value="FERREDOXIN-RELATED"/>
    <property type="match status" value="1"/>
</dbReference>
<dbReference type="Proteomes" id="UP000002280">
    <property type="component" value="Chromosome 3"/>
</dbReference>
<gene>
    <name evidence="4" type="primary">RFESD</name>
</gene>
<evidence type="ECO:0000313" key="5">
    <source>
        <dbReference type="Proteomes" id="UP000002280"/>
    </source>
</evidence>
<evidence type="ECO:0000259" key="3">
    <source>
        <dbReference type="Pfam" id="PF22543"/>
    </source>
</evidence>
<keyword evidence="2" id="KW-0472">Membrane</keyword>
<dbReference type="SUPFAM" id="SSF50022">
    <property type="entry name" value="ISP domain"/>
    <property type="match status" value="1"/>
</dbReference>
<dbReference type="Ensembl" id="ENSMODT00000064873.1">
    <property type="protein sequence ID" value="ENSMODP00000056788.1"/>
    <property type="gene ID" value="ENSMODG00000020093.3"/>
</dbReference>
<keyword evidence="2" id="KW-0812">Transmembrane</keyword>
<dbReference type="Pfam" id="PF22543">
    <property type="entry name" value="Rieske_4"/>
    <property type="match status" value="1"/>
</dbReference>
<name>A0A5F8HAE0_MONDO</name>
<organism evidence="4 5">
    <name type="scientific">Monodelphis domestica</name>
    <name type="common">Gray short-tailed opossum</name>
    <dbReference type="NCBI Taxonomy" id="13616"/>
    <lineage>
        <taxon>Eukaryota</taxon>
        <taxon>Metazoa</taxon>
        <taxon>Chordata</taxon>
        <taxon>Craniata</taxon>
        <taxon>Vertebrata</taxon>
        <taxon>Euteleostomi</taxon>
        <taxon>Mammalia</taxon>
        <taxon>Metatheria</taxon>
        <taxon>Didelphimorphia</taxon>
        <taxon>Didelphidae</taxon>
        <taxon>Monodelphis</taxon>
    </lineage>
</organism>
<dbReference type="GeneTree" id="ENSGT00390000018225"/>
<dbReference type="InterPro" id="IPR054716">
    <property type="entry name" value="Sol_Rieske_ferrdox_dom"/>
</dbReference>
<reference evidence="4" key="3">
    <citation type="submission" date="2025-09" db="UniProtKB">
        <authorList>
            <consortium name="Ensembl"/>
        </authorList>
    </citation>
    <scope>IDENTIFICATION</scope>
</reference>
<dbReference type="Bgee" id="ENSMODG00000020093">
    <property type="expression patterns" value="Expressed in blood and 20 other cell types or tissues"/>
</dbReference>
<feature type="transmembrane region" description="Helical" evidence="2">
    <location>
        <begin position="62"/>
        <end position="88"/>
    </location>
</feature>
<keyword evidence="5" id="KW-1185">Reference proteome</keyword>
<sequence length="124" mass="14868">MDLQNSTEDPETTEDDSPVCVGREEDIKKSQRMTAIVHDREIVIFYHKGEYHAMDIRCYRKIFVFFFCGYIVILKLFLLTRCCIHLYFRFRRTFTFGRDRGPAFYPFFPPSWLSDISVHSLNTY</sequence>
<feature type="domain" description="Soluble Rieske-type ferredoxin" evidence="3">
    <location>
        <begin position="19"/>
        <end position="61"/>
    </location>
</feature>
<evidence type="ECO:0000313" key="4">
    <source>
        <dbReference type="Ensembl" id="ENSMODP00000056788.1"/>
    </source>
</evidence>
<keyword evidence="2" id="KW-1133">Transmembrane helix</keyword>
<dbReference type="InterPro" id="IPR036922">
    <property type="entry name" value="Rieske_2Fe-2S_sf"/>
</dbReference>
<dbReference type="GO" id="GO:0051537">
    <property type="term" value="F:2 iron, 2 sulfur cluster binding"/>
    <property type="evidence" value="ECO:0007669"/>
    <property type="project" value="InterPro"/>
</dbReference>
<reference evidence="4 5" key="1">
    <citation type="journal article" date="2007" name="Nature">
        <title>Genome of the marsupial Monodelphis domestica reveals innovation in non-coding sequences.</title>
        <authorList>
            <person name="Mikkelsen T.S."/>
            <person name="Wakefield M.J."/>
            <person name="Aken B."/>
            <person name="Amemiya C.T."/>
            <person name="Chang J.L."/>
            <person name="Duke S."/>
            <person name="Garber M."/>
            <person name="Gentles A.J."/>
            <person name="Goodstadt L."/>
            <person name="Heger A."/>
            <person name="Jurka J."/>
            <person name="Kamal M."/>
            <person name="Mauceli E."/>
            <person name="Searle S.M."/>
            <person name="Sharpe T."/>
            <person name="Baker M.L."/>
            <person name="Batzer M.A."/>
            <person name="Benos P.V."/>
            <person name="Belov K."/>
            <person name="Clamp M."/>
            <person name="Cook A."/>
            <person name="Cuff J."/>
            <person name="Das R."/>
            <person name="Davidow L."/>
            <person name="Deakin J.E."/>
            <person name="Fazzari M.J."/>
            <person name="Glass J.L."/>
            <person name="Grabherr M."/>
            <person name="Greally J.M."/>
            <person name="Gu W."/>
            <person name="Hore T.A."/>
            <person name="Huttley G.A."/>
            <person name="Kleber M."/>
            <person name="Jirtle R.L."/>
            <person name="Koina E."/>
            <person name="Lee J.T."/>
            <person name="Mahony S."/>
            <person name="Marra M.A."/>
            <person name="Miller R.D."/>
            <person name="Nicholls R.D."/>
            <person name="Oda M."/>
            <person name="Papenfuss A.T."/>
            <person name="Parra Z.E."/>
            <person name="Pollock D.D."/>
            <person name="Ray D.A."/>
            <person name="Schein J.E."/>
            <person name="Speed T.P."/>
            <person name="Thompson K."/>
            <person name="VandeBerg J.L."/>
            <person name="Wade C.M."/>
            <person name="Walker J.A."/>
            <person name="Waters P.D."/>
            <person name="Webber C."/>
            <person name="Weidman J.R."/>
            <person name="Xie X."/>
            <person name="Zody M.C."/>
            <person name="Baldwin J."/>
            <person name="Abdouelleil A."/>
            <person name="Abdulkadir J."/>
            <person name="Abebe A."/>
            <person name="Abera B."/>
            <person name="Abreu J."/>
            <person name="Acer S.C."/>
            <person name="Aftuck L."/>
            <person name="Alexander A."/>
            <person name="An P."/>
            <person name="Anderson E."/>
            <person name="Anderson S."/>
            <person name="Arachi H."/>
            <person name="Azer M."/>
            <person name="Bachantsang P."/>
            <person name="Barry A."/>
            <person name="Bayul T."/>
            <person name="Berlin A."/>
            <person name="Bessette D."/>
            <person name="Bloom T."/>
            <person name="Bloom T."/>
            <person name="Boguslavskiy L."/>
            <person name="Bonnet C."/>
            <person name="Boukhgalter B."/>
            <person name="Bourzgui I."/>
            <person name="Brown A."/>
            <person name="Cahill P."/>
            <person name="Channer S."/>
            <person name="Cheshatsang Y."/>
            <person name="Chuda L."/>
            <person name="Citroen M."/>
            <person name="Collymore A."/>
            <person name="Cooke P."/>
            <person name="Costello M."/>
            <person name="D'Aco K."/>
            <person name="Daza R."/>
            <person name="De Haan G."/>
            <person name="DeGray S."/>
            <person name="DeMaso C."/>
            <person name="Dhargay N."/>
            <person name="Dooley K."/>
            <person name="Dooley E."/>
            <person name="Doricent M."/>
            <person name="Dorje P."/>
            <person name="Dorjee K."/>
            <person name="Dupes A."/>
            <person name="Elong R."/>
            <person name="Falk J."/>
            <person name="Farina A."/>
            <person name="Faro S."/>
            <person name="Ferguson D."/>
            <person name="Fisher S."/>
            <person name="Foley C.D."/>
            <person name="Franke A."/>
            <person name="Friedrich D."/>
            <person name="Gadbois L."/>
            <person name="Gearin G."/>
            <person name="Gearin C.R."/>
            <person name="Giannoukos G."/>
            <person name="Goode T."/>
            <person name="Graham J."/>
            <person name="Grandbois E."/>
            <person name="Grewal S."/>
            <person name="Gyaltsen K."/>
            <person name="Hafez N."/>
            <person name="Hagos B."/>
            <person name="Hall J."/>
            <person name="Henson C."/>
            <person name="Hollinger A."/>
            <person name="Honan T."/>
            <person name="Huard M.D."/>
            <person name="Hughes L."/>
            <person name="Hurhula B."/>
            <person name="Husby M.E."/>
            <person name="Kamat A."/>
            <person name="Kanga B."/>
            <person name="Kashin S."/>
            <person name="Khazanovich D."/>
            <person name="Kisner P."/>
            <person name="Lance K."/>
            <person name="Lara M."/>
            <person name="Lee W."/>
            <person name="Lennon N."/>
            <person name="Letendre F."/>
            <person name="LeVine R."/>
            <person name="Lipovsky A."/>
            <person name="Liu X."/>
            <person name="Liu J."/>
            <person name="Liu S."/>
            <person name="Lokyitsang T."/>
            <person name="Lokyitsang Y."/>
            <person name="Lubonja R."/>
            <person name="Lui A."/>
            <person name="MacDonald P."/>
            <person name="Magnisalis V."/>
            <person name="Maru K."/>
            <person name="Matthews C."/>
            <person name="McCusker W."/>
            <person name="McDonough S."/>
            <person name="Mehta T."/>
            <person name="Meldrim J."/>
            <person name="Meneus L."/>
            <person name="Mihai O."/>
            <person name="Mihalev A."/>
            <person name="Mihova T."/>
            <person name="Mittelman R."/>
            <person name="Mlenga V."/>
            <person name="Montmayeur A."/>
            <person name="Mulrain L."/>
            <person name="Navidi A."/>
            <person name="Naylor J."/>
            <person name="Negash T."/>
            <person name="Nguyen T."/>
            <person name="Nguyen N."/>
            <person name="Nicol R."/>
            <person name="Norbu C."/>
            <person name="Norbu N."/>
            <person name="Novod N."/>
            <person name="O'Neill B."/>
            <person name="Osman S."/>
            <person name="Markiewicz E."/>
            <person name="Oyono O.L."/>
            <person name="Patti C."/>
            <person name="Phunkhang P."/>
            <person name="Pierre F."/>
            <person name="Priest M."/>
            <person name="Raghuraman S."/>
            <person name="Rege F."/>
            <person name="Reyes R."/>
            <person name="Rise C."/>
            <person name="Rogov P."/>
            <person name="Ross K."/>
            <person name="Ryan E."/>
            <person name="Settipalli S."/>
            <person name="Shea T."/>
            <person name="Sherpa N."/>
            <person name="Shi L."/>
            <person name="Shih D."/>
            <person name="Sparrow T."/>
            <person name="Spaulding J."/>
            <person name="Stalker J."/>
            <person name="Stange-Thomann N."/>
            <person name="Stavropoulos S."/>
            <person name="Stone C."/>
            <person name="Strader C."/>
            <person name="Tesfaye S."/>
            <person name="Thomson T."/>
            <person name="Thoulutsang Y."/>
            <person name="Thoulutsang D."/>
            <person name="Topham K."/>
            <person name="Topping I."/>
            <person name="Tsamla T."/>
            <person name="Vassiliev H."/>
            <person name="Vo A."/>
            <person name="Wangchuk T."/>
            <person name="Wangdi T."/>
            <person name="Weiand M."/>
            <person name="Wilkinson J."/>
            <person name="Wilson A."/>
            <person name="Yadav S."/>
            <person name="Young G."/>
            <person name="Yu Q."/>
            <person name="Zembek L."/>
            <person name="Zhong D."/>
            <person name="Zimmer A."/>
            <person name="Zwirko Z."/>
            <person name="Jaffe D.B."/>
            <person name="Alvarez P."/>
            <person name="Brockman W."/>
            <person name="Butler J."/>
            <person name="Chin C."/>
            <person name="Gnerre S."/>
            <person name="MacCallum I."/>
            <person name="Graves J.A."/>
            <person name="Ponting C.P."/>
            <person name="Breen M."/>
            <person name="Samollow P.B."/>
            <person name="Lander E.S."/>
            <person name="Lindblad-Toh K."/>
        </authorList>
    </citation>
    <scope>NUCLEOTIDE SEQUENCE [LARGE SCALE GENOMIC DNA]</scope>
</reference>
<dbReference type="PANTHER" id="PTHR21496:SF0">
    <property type="entry name" value="RIESKE DOMAIN-CONTAINING PROTEIN"/>
    <property type="match status" value="1"/>
</dbReference>
<dbReference type="AlphaFoldDB" id="A0A5F8HAE0"/>
<comment type="cofactor">
    <cofactor evidence="1">
        <name>[2Fe-2S] cluster</name>
        <dbReference type="ChEBI" id="CHEBI:190135"/>
    </cofactor>
</comment>
<proteinExistence type="predicted"/>
<accession>A0A5F8HAE0</accession>
<reference evidence="4" key="2">
    <citation type="submission" date="2025-08" db="UniProtKB">
        <authorList>
            <consortium name="Ensembl"/>
        </authorList>
    </citation>
    <scope>IDENTIFICATION</scope>
</reference>
<evidence type="ECO:0000256" key="2">
    <source>
        <dbReference type="SAM" id="Phobius"/>
    </source>
</evidence>
<evidence type="ECO:0000256" key="1">
    <source>
        <dbReference type="ARBA" id="ARBA00034078"/>
    </source>
</evidence>
<protein>
    <submittedName>
        <fullName evidence="4">Rieske Fe-S domain containing</fullName>
    </submittedName>
</protein>